<sequence length="158" mass="17389">MLKQRSIPRETPGRGGERGAKSTIATGFDLPDRQCAHICNRRACEQLQAMPLANRVNPAPPSSRLAWRGKAEMFPLVTFCPKQEDKSHHRTAVREIGCRQPGGTDRRTEAARPWQLAGAGLRCVLLVEGSRFGCGSLNKICFSTVSTEYGGTAYIILY</sequence>
<dbReference type="VEuPathDB" id="FungiDB:CIMG_07309"/>
<dbReference type="RefSeq" id="XP_001243413.2">
    <property type="nucleotide sequence ID" value="XM_001243412.2"/>
</dbReference>
<organism evidence="2 3">
    <name type="scientific">Coccidioides immitis (strain RS)</name>
    <name type="common">Valley fever fungus</name>
    <dbReference type="NCBI Taxonomy" id="246410"/>
    <lineage>
        <taxon>Eukaryota</taxon>
        <taxon>Fungi</taxon>
        <taxon>Dikarya</taxon>
        <taxon>Ascomycota</taxon>
        <taxon>Pezizomycotina</taxon>
        <taxon>Eurotiomycetes</taxon>
        <taxon>Eurotiomycetidae</taxon>
        <taxon>Onygenales</taxon>
        <taxon>Onygenaceae</taxon>
        <taxon>Coccidioides</taxon>
    </lineage>
</organism>
<dbReference type="KEGG" id="cim:CIMG_07309"/>
<protein>
    <submittedName>
        <fullName evidence="2">Uncharacterized protein</fullName>
    </submittedName>
</protein>
<evidence type="ECO:0000256" key="1">
    <source>
        <dbReference type="SAM" id="MobiDB-lite"/>
    </source>
</evidence>
<dbReference type="EMBL" id="GG704912">
    <property type="protein sequence ID" value="EAS31830.3"/>
    <property type="molecule type" value="Genomic_DNA"/>
</dbReference>
<evidence type="ECO:0000313" key="3">
    <source>
        <dbReference type="Proteomes" id="UP000001261"/>
    </source>
</evidence>
<reference evidence="3" key="2">
    <citation type="journal article" date="2010" name="Genome Res.">
        <title>Population genomic sequencing of Coccidioides fungi reveals recent hybridization and transposon control.</title>
        <authorList>
            <person name="Neafsey D.E."/>
            <person name="Barker B.M."/>
            <person name="Sharpton T.J."/>
            <person name="Stajich J.E."/>
            <person name="Park D.J."/>
            <person name="Whiston E."/>
            <person name="Hung C.-Y."/>
            <person name="McMahan C."/>
            <person name="White J."/>
            <person name="Sykes S."/>
            <person name="Heiman D."/>
            <person name="Young S."/>
            <person name="Zeng Q."/>
            <person name="Abouelleil A."/>
            <person name="Aftuck L."/>
            <person name="Bessette D."/>
            <person name="Brown A."/>
            <person name="FitzGerald M."/>
            <person name="Lui A."/>
            <person name="Macdonald J.P."/>
            <person name="Priest M."/>
            <person name="Orbach M.J."/>
            <person name="Galgiani J.N."/>
            <person name="Kirkland T.N."/>
            <person name="Cole G.T."/>
            <person name="Birren B.W."/>
            <person name="Henn M.R."/>
            <person name="Taylor J.W."/>
            <person name="Rounsley S.D."/>
        </authorList>
    </citation>
    <scope>GENOME REANNOTATION</scope>
    <source>
        <strain evidence="3">RS</strain>
    </source>
</reference>
<name>J3KA25_COCIM</name>
<feature type="compositionally biased region" description="Basic and acidic residues" evidence="1">
    <location>
        <begin position="7"/>
        <end position="20"/>
    </location>
</feature>
<evidence type="ECO:0000313" key="2">
    <source>
        <dbReference type="EMBL" id="EAS31830.3"/>
    </source>
</evidence>
<feature type="region of interest" description="Disordered" evidence="1">
    <location>
        <begin position="1"/>
        <end position="25"/>
    </location>
</feature>
<gene>
    <name evidence="2" type="ORF">CIMG_07309</name>
</gene>
<accession>J3KA25</accession>
<dbReference type="GeneID" id="4561818"/>
<dbReference type="InParanoid" id="J3KA25"/>
<keyword evidence="3" id="KW-1185">Reference proteome</keyword>
<proteinExistence type="predicted"/>
<dbReference type="Proteomes" id="UP000001261">
    <property type="component" value="Unassembled WGS sequence"/>
</dbReference>
<dbReference type="AlphaFoldDB" id="J3KA25"/>
<reference evidence="3" key="1">
    <citation type="journal article" date="2009" name="Genome Res.">
        <title>Comparative genomic analyses of the human fungal pathogens Coccidioides and their relatives.</title>
        <authorList>
            <person name="Sharpton T.J."/>
            <person name="Stajich J.E."/>
            <person name="Rounsley S.D."/>
            <person name="Gardner M.J."/>
            <person name="Wortman J.R."/>
            <person name="Jordar V.S."/>
            <person name="Maiti R."/>
            <person name="Kodira C.D."/>
            <person name="Neafsey D.E."/>
            <person name="Zeng Q."/>
            <person name="Hung C.-Y."/>
            <person name="McMahan C."/>
            <person name="Muszewska A."/>
            <person name="Grynberg M."/>
            <person name="Mandel M.A."/>
            <person name="Kellner E.M."/>
            <person name="Barker B.M."/>
            <person name="Galgiani J.N."/>
            <person name="Orbach M.J."/>
            <person name="Kirkland T.N."/>
            <person name="Cole G.T."/>
            <person name="Henn M.R."/>
            <person name="Birren B.W."/>
            <person name="Taylor J.W."/>
        </authorList>
    </citation>
    <scope>NUCLEOTIDE SEQUENCE [LARGE SCALE GENOMIC DNA]</scope>
    <source>
        <strain evidence="3">RS</strain>
    </source>
</reference>